<evidence type="ECO:0000259" key="3">
    <source>
        <dbReference type="Pfam" id="PF00850"/>
    </source>
</evidence>
<dbReference type="STRING" id="1703770.AMJ39_02745"/>
<dbReference type="AlphaFoldDB" id="A0A0S7WVA2"/>
<dbReference type="GO" id="GO:0004407">
    <property type="term" value="F:histone deacetylase activity"/>
    <property type="evidence" value="ECO:0007669"/>
    <property type="project" value="InterPro"/>
</dbReference>
<dbReference type="Pfam" id="PF00850">
    <property type="entry name" value="Hist_deacetyl"/>
    <property type="match status" value="1"/>
</dbReference>
<evidence type="ECO:0000256" key="2">
    <source>
        <dbReference type="ARBA" id="ARBA00022801"/>
    </source>
</evidence>
<gene>
    <name evidence="4" type="ORF">AMJ39_02745</name>
</gene>
<keyword evidence="2" id="KW-0378">Hydrolase</keyword>
<proteinExistence type="inferred from homology"/>
<dbReference type="GO" id="GO:0040029">
    <property type="term" value="P:epigenetic regulation of gene expression"/>
    <property type="evidence" value="ECO:0007669"/>
    <property type="project" value="TreeGrafter"/>
</dbReference>
<dbReference type="PRINTS" id="PR01270">
    <property type="entry name" value="HDASUPER"/>
</dbReference>
<dbReference type="CDD" id="cd09993">
    <property type="entry name" value="HDAC_classIV"/>
    <property type="match status" value="1"/>
</dbReference>
<evidence type="ECO:0000313" key="5">
    <source>
        <dbReference type="Proteomes" id="UP000052008"/>
    </source>
</evidence>
<dbReference type="PANTHER" id="PTHR10625:SF19">
    <property type="entry name" value="HISTONE DEACETYLASE 12"/>
    <property type="match status" value="1"/>
</dbReference>
<dbReference type="InterPro" id="IPR023801">
    <property type="entry name" value="His_deacetylse_dom"/>
</dbReference>
<reference evidence="4 5" key="1">
    <citation type="journal article" date="2015" name="Microbiome">
        <title>Genomic resolution of linkages in carbon, nitrogen, and sulfur cycling among widespread estuary sediment bacteria.</title>
        <authorList>
            <person name="Baker B.J."/>
            <person name="Lazar C.S."/>
            <person name="Teske A.P."/>
            <person name="Dick G.J."/>
        </authorList>
    </citation>
    <scope>NUCLEOTIDE SEQUENCE [LARGE SCALE GENOMIC DNA]</scope>
    <source>
        <strain evidence="4">DG_24</strain>
    </source>
</reference>
<comment type="caution">
    <text evidence="4">The sequence shown here is derived from an EMBL/GenBank/DDBJ whole genome shotgun (WGS) entry which is preliminary data.</text>
</comment>
<comment type="similarity">
    <text evidence="1">Belongs to the histone deacetylase family.</text>
</comment>
<evidence type="ECO:0000256" key="1">
    <source>
        <dbReference type="ARBA" id="ARBA00005947"/>
    </source>
</evidence>
<evidence type="ECO:0000313" key="4">
    <source>
        <dbReference type="EMBL" id="KPJ53923.1"/>
    </source>
</evidence>
<protein>
    <recommendedName>
        <fullName evidence="3">Histone deacetylase domain-containing protein</fullName>
    </recommendedName>
</protein>
<dbReference type="PANTHER" id="PTHR10625">
    <property type="entry name" value="HISTONE DEACETYLASE HDAC1-RELATED"/>
    <property type="match status" value="1"/>
</dbReference>
<name>A0A0S7WVA2_UNCT6</name>
<dbReference type="InterPro" id="IPR023696">
    <property type="entry name" value="Ureohydrolase_dom_sf"/>
</dbReference>
<dbReference type="GO" id="GO:0016787">
    <property type="term" value="F:hydrolase activity"/>
    <property type="evidence" value="ECO:0007669"/>
    <property type="project" value="UniProtKB-KW"/>
</dbReference>
<accession>A0A0S7WVA2</accession>
<dbReference type="Gene3D" id="3.40.800.20">
    <property type="entry name" value="Histone deacetylase domain"/>
    <property type="match status" value="1"/>
</dbReference>
<dbReference type="InterPro" id="IPR000286">
    <property type="entry name" value="HDACs"/>
</dbReference>
<feature type="domain" description="Histone deacetylase" evidence="3">
    <location>
        <begin position="18"/>
        <end position="279"/>
    </location>
</feature>
<dbReference type="SUPFAM" id="SSF52768">
    <property type="entry name" value="Arginase/deacetylase"/>
    <property type="match status" value="1"/>
</dbReference>
<dbReference type="EMBL" id="LIZS01000010">
    <property type="protein sequence ID" value="KPJ53923.1"/>
    <property type="molecule type" value="Genomic_DNA"/>
</dbReference>
<dbReference type="InterPro" id="IPR044150">
    <property type="entry name" value="HDAC_classIV"/>
</dbReference>
<organism evidence="4 5">
    <name type="scientific">candidate division TA06 bacterium DG_24</name>
    <dbReference type="NCBI Taxonomy" id="1703770"/>
    <lineage>
        <taxon>Bacteria</taxon>
        <taxon>Bacteria division TA06</taxon>
    </lineage>
</organism>
<dbReference type="Proteomes" id="UP000052008">
    <property type="component" value="Unassembled WGS sequence"/>
</dbReference>
<dbReference type="InterPro" id="IPR037138">
    <property type="entry name" value="His_deacetylse_dom_sf"/>
</dbReference>
<sequence>MKPAFIYSPKYRVDIGSHVFPIAKYDLVADRLIELGLASRSDLLDPPSPSREDLLAVHTLTYLEDLDELRWTERTCRSELPLTREIVDGFMLAAGGTILTCAEAMKRGAAVHIGGGLHHAFADHAEGFCYVNDVAVGIRGLQRTNAASHVLVVDCDLHQGNGTAHIFRHDPSVYTFSMHQENNYPLKEESDLDIGLADGTNDEEYLSRLNEVLPRLFDTHLPELVVYLAGADPYCGDQLGGLDLSIEGLRRRDELVLGESKVRGLPVAILLAGGYAWDTQDTVEIHINTCRTALDLFAAKPTVPGGESG</sequence>
<dbReference type="PATRIC" id="fig|1703770.3.peg.997"/>